<proteinExistence type="predicted"/>
<accession>A0A6J8B7F5</accession>
<organism evidence="1 2">
    <name type="scientific">Mytilus coruscus</name>
    <name type="common">Sea mussel</name>
    <dbReference type="NCBI Taxonomy" id="42192"/>
    <lineage>
        <taxon>Eukaryota</taxon>
        <taxon>Metazoa</taxon>
        <taxon>Spiralia</taxon>
        <taxon>Lophotrochozoa</taxon>
        <taxon>Mollusca</taxon>
        <taxon>Bivalvia</taxon>
        <taxon>Autobranchia</taxon>
        <taxon>Pteriomorphia</taxon>
        <taxon>Mytilida</taxon>
        <taxon>Mytiloidea</taxon>
        <taxon>Mytilidae</taxon>
        <taxon>Mytilinae</taxon>
        <taxon>Mytilus</taxon>
    </lineage>
</organism>
<dbReference type="AlphaFoldDB" id="A0A6J8B7F5"/>
<gene>
    <name evidence="1" type="ORF">MCOR_15514</name>
</gene>
<sequence length="224" mass="25176">MSIQIPKTPVISNIKLVTEPMNEELDAKLKSVLGTVTVAPMHCTVSTHKGHSMANLSSSIADKTEKILKILKTNFDCIRNAKNSTTTLQNKIEDIKDKCSAIHKDMFSRQSLLQSRLAMAKNSMHDDISKFEQAEKTKVETYMKNVNECDIKINELVELYKHVKNDGDVTHLLQSLKTLEQETTNIRIPKVPLISNIEFVAEPMNKDFDAKLKSLLGKITIGPK</sequence>
<dbReference type="Proteomes" id="UP000507470">
    <property type="component" value="Unassembled WGS sequence"/>
</dbReference>
<dbReference type="EMBL" id="CACVKT020002719">
    <property type="protein sequence ID" value="CAC5379446.1"/>
    <property type="molecule type" value="Genomic_DNA"/>
</dbReference>
<evidence type="ECO:0000313" key="1">
    <source>
        <dbReference type="EMBL" id="CAC5379446.1"/>
    </source>
</evidence>
<name>A0A6J8B7F5_MYTCO</name>
<evidence type="ECO:0000313" key="2">
    <source>
        <dbReference type="Proteomes" id="UP000507470"/>
    </source>
</evidence>
<dbReference type="OrthoDB" id="6165526at2759"/>
<keyword evidence="2" id="KW-1185">Reference proteome</keyword>
<reference evidence="1 2" key="1">
    <citation type="submission" date="2020-06" db="EMBL/GenBank/DDBJ databases">
        <authorList>
            <person name="Li R."/>
            <person name="Bekaert M."/>
        </authorList>
    </citation>
    <scope>NUCLEOTIDE SEQUENCE [LARGE SCALE GENOMIC DNA]</scope>
    <source>
        <strain evidence="2">wild</strain>
    </source>
</reference>
<protein>
    <submittedName>
        <fullName evidence="1">Uncharacterized protein</fullName>
    </submittedName>
</protein>